<dbReference type="EMBL" id="JACSPP010000037">
    <property type="protein sequence ID" value="MBD8041041.1"/>
    <property type="molecule type" value="Genomic_DNA"/>
</dbReference>
<organism evidence="1 2">
    <name type="scientific">Phocaeicola intestinalis</name>
    <dbReference type="NCBI Taxonomy" id="2762212"/>
    <lineage>
        <taxon>Bacteria</taxon>
        <taxon>Pseudomonadati</taxon>
        <taxon>Bacteroidota</taxon>
        <taxon>Bacteroidia</taxon>
        <taxon>Bacteroidales</taxon>
        <taxon>Bacteroidaceae</taxon>
        <taxon>Phocaeicola</taxon>
    </lineage>
</organism>
<protein>
    <recommendedName>
        <fullName evidence="3">6-bladed beta-propeller</fullName>
    </recommendedName>
</protein>
<proteinExistence type="predicted"/>
<evidence type="ECO:0000313" key="1">
    <source>
        <dbReference type="EMBL" id="MBD8041041.1"/>
    </source>
</evidence>
<evidence type="ECO:0008006" key="3">
    <source>
        <dbReference type="Google" id="ProtNLM"/>
    </source>
</evidence>
<keyword evidence="2" id="KW-1185">Reference proteome</keyword>
<reference evidence="1 2" key="1">
    <citation type="submission" date="2020-08" db="EMBL/GenBank/DDBJ databases">
        <title>A Genomic Blueprint of the Chicken Gut Microbiome.</title>
        <authorList>
            <person name="Gilroy R."/>
            <person name="Ravi A."/>
            <person name="Getino M."/>
            <person name="Pursley I."/>
            <person name="Horton D.L."/>
            <person name="Alikhan N.-F."/>
            <person name="Baker D."/>
            <person name="Gharbi K."/>
            <person name="Hall N."/>
            <person name="Watson M."/>
            <person name="Adriaenssens E.M."/>
            <person name="Foster-Nyarko E."/>
            <person name="Jarju S."/>
            <person name="Secka A."/>
            <person name="Antonio M."/>
            <person name="Oren A."/>
            <person name="Chaudhuri R."/>
            <person name="La Ragione R.M."/>
            <person name="Hildebrand F."/>
            <person name="Pallen M.J."/>
        </authorList>
    </citation>
    <scope>NUCLEOTIDE SEQUENCE [LARGE SCALE GENOMIC DNA]</scope>
    <source>
        <strain evidence="1 2">Sa1CVN1</strain>
    </source>
</reference>
<sequence length="336" mass="37936">MKVFLFIISILCLAACSKSPSKGICVALPADVQVFEMDSVDSGVLLNATGMVALPDYLIISNLHKDTLFDVFDVHGLEYRYSGLIYGGGSNDMLPFRWIRPLDSHRFYAIGLGVPLVTVVDVEGGLKIDGRKQLEWEKDVCQNLYPLKNGKVLIQPGKRQGGWSLYDTTSGDVSDMPDSPFQEDEPEADMIQAFQYRAVNVAVNADKERIAFFYSKFPYVRFFDFDGNLLVECSVGEKISDPDKFFRREGMYYWGCSYTADFIFVKYAPDNEASDVTCFQVWDWEGNLLSRFNVADKINLFTVSADGKRIFAAKNDNNHIFWCNIASALDRKTGME</sequence>
<dbReference type="SUPFAM" id="SSF50969">
    <property type="entry name" value="YVTN repeat-like/Quinoprotein amine dehydrogenase"/>
    <property type="match status" value="1"/>
</dbReference>
<accession>A0ABR8YA03</accession>
<comment type="caution">
    <text evidence="1">The sequence shown here is derived from an EMBL/GenBank/DDBJ whole genome shotgun (WGS) entry which is preliminary data.</text>
</comment>
<evidence type="ECO:0000313" key="2">
    <source>
        <dbReference type="Proteomes" id="UP000620874"/>
    </source>
</evidence>
<dbReference type="Proteomes" id="UP000620874">
    <property type="component" value="Unassembled WGS sequence"/>
</dbReference>
<dbReference type="InterPro" id="IPR011044">
    <property type="entry name" value="Quino_amine_DH_bsu"/>
</dbReference>
<dbReference type="RefSeq" id="WP_087397176.1">
    <property type="nucleotide sequence ID" value="NZ_JACSPP010000037.1"/>
</dbReference>
<name>A0ABR8YA03_9BACT</name>
<gene>
    <name evidence="1" type="ORF">H9625_11470</name>
</gene>